<dbReference type="EMBL" id="JACHBT010000022">
    <property type="protein sequence ID" value="MBB6506386.1"/>
    <property type="molecule type" value="Genomic_DNA"/>
</dbReference>
<evidence type="ECO:0000313" key="5">
    <source>
        <dbReference type="Proteomes" id="UP000560131"/>
    </source>
</evidence>
<accession>A0A7X0MPM9</accession>
<feature type="transmembrane region" description="Helical" evidence="1">
    <location>
        <begin position="70"/>
        <end position="95"/>
    </location>
</feature>
<dbReference type="InterPro" id="IPR021333">
    <property type="entry name" value="DUF2946"/>
</dbReference>
<reference evidence="2 5" key="1">
    <citation type="submission" date="2020-08" db="EMBL/GenBank/DDBJ databases">
        <title>Genomic Encyclopedia of Type Strains, Phase IV (KMG-IV): sequencing the most valuable type-strain genomes for metagenomic binning, comparative biology and taxonomic classification.</title>
        <authorList>
            <person name="Goeker M."/>
        </authorList>
    </citation>
    <scope>NUCLEOTIDE SEQUENCE [LARGE SCALE GENOMIC DNA]</scope>
    <source>
        <strain evidence="2 5">DSM 101535</strain>
    </source>
</reference>
<dbReference type="Pfam" id="PF11162">
    <property type="entry name" value="DUF2946"/>
    <property type="match status" value="1"/>
</dbReference>
<keyword evidence="1" id="KW-0812">Transmembrane</keyword>
<dbReference type="EMBL" id="JACIJN010000005">
    <property type="protein sequence ID" value="MBB5725859.1"/>
    <property type="molecule type" value="Genomic_DNA"/>
</dbReference>
<gene>
    <name evidence="3" type="ORF">F4693_003388</name>
    <name evidence="2" type="ORF">FHS97_001791</name>
</gene>
<evidence type="ECO:0000313" key="2">
    <source>
        <dbReference type="EMBL" id="MBB5725859.1"/>
    </source>
</evidence>
<evidence type="ECO:0000313" key="3">
    <source>
        <dbReference type="EMBL" id="MBB6506386.1"/>
    </source>
</evidence>
<comment type="caution">
    <text evidence="3">The sequence shown here is derived from an EMBL/GenBank/DDBJ whole genome shotgun (WGS) entry which is preliminary data.</text>
</comment>
<evidence type="ECO:0000256" key="1">
    <source>
        <dbReference type="SAM" id="Phobius"/>
    </source>
</evidence>
<evidence type="ECO:0008006" key="6">
    <source>
        <dbReference type="Google" id="ProtNLM"/>
    </source>
</evidence>
<dbReference type="Proteomes" id="UP000560131">
    <property type="component" value="Unassembled WGS sequence"/>
</dbReference>
<dbReference type="AlphaFoldDB" id="A0A7X0MPM9"/>
<proteinExistence type="predicted"/>
<dbReference type="RefSeq" id="WP_184035974.1">
    <property type="nucleotide sequence ID" value="NZ_BAABAR010000003.1"/>
</dbReference>
<sequence>MSGIRTRSTLFAVVAALALLVRLLVPAGFMPQVAHGQVAIVVCPGMTMATGAHHHAPDAPVHDGFERPCAFAAVAAPATLLAIVLLLVLPLAAVVGRPLPPETQLAPRSALRWRPPLRAPPTILPTR</sequence>
<reference evidence="3 4" key="3">
    <citation type="submission" date="2020-08" db="EMBL/GenBank/DDBJ databases">
        <authorList>
            <person name="Partida-Martinez L."/>
            <person name="Huntemann M."/>
            <person name="Clum A."/>
            <person name="Wang J."/>
            <person name="Palaniappan K."/>
            <person name="Ritter S."/>
            <person name="Chen I.-M."/>
            <person name="Stamatis D."/>
            <person name="Reddy T."/>
            <person name="O'Malley R."/>
            <person name="Daum C."/>
            <person name="Shapiro N."/>
            <person name="Ivanova N."/>
            <person name="Kyrpides N."/>
            <person name="Woyke T."/>
        </authorList>
    </citation>
    <scope>NUCLEOTIDE SEQUENCE [LARGE SCALE GENOMIC DNA]</scope>
    <source>
        <strain evidence="3 4">AS3.13</strain>
    </source>
</reference>
<name>A0A7X0MPM9_9SPHN</name>
<keyword evidence="5" id="KW-1185">Reference proteome</keyword>
<keyword evidence="1" id="KW-0472">Membrane</keyword>
<keyword evidence="1" id="KW-1133">Transmembrane helix</keyword>
<protein>
    <recommendedName>
        <fullName evidence="6">DUF2946 domain-containing protein</fullName>
    </recommendedName>
</protein>
<reference evidence="3 4" key="2">
    <citation type="submission" date="2020-08" db="EMBL/GenBank/DDBJ databases">
        <title>The Agave Microbiome: Exploring the role of microbial communities in plant adaptations to desert environments.</title>
        <authorList>
            <person name="Partida-Martinez L.P."/>
        </authorList>
    </citation>
    <scope>NUCLEOTIDE SEQUENCE [LARGE SCALE GENOMIC DNA]</scope>
    <source>
        <strain evidence="3 4">AS3.13</strain>
    </source>
</reference>
<dbReference type="Proteomes" id="UP000522313">
    <property type="component" value="Unassembled WGS sequence"/>
</dbReference>
<organism evidence="3 4">
    <name type="scientific">Sphingomonas endophytica</name>
    <dbReference type="NCBI Taxonomy" id="869719"/>
    <lineage>
        <taxon>Bacteria</taxon>
        <taxon>Pseudomonadati</taxon>
        <taxon>Pseudomonadota</taxon>
        <taxon>Alphaproteobacteria</taxon>
        <taxon>Sphingomonadales</taxon>
        <taxon>Sphingomonadaceae</taxon>
        <taxon>Sphingomonas</taxon>
    </lineage>
</organism>
<evidence type="ECO:0000313" key="4">
    <source>
        <dbReference type="Proteomes" id="UP000522313"/>
    </source>
</evidence>